<dbReference type="InterPro" id="IPR019587">
    <property type="entry name" value="Polyketide_cyclase/dehydratase"/>
</dbReference>
<dbReference type="CDD" id="cd07812">
    <property type="entry name" value="SRPBCC"/>
    <property type="match status" value="1"/>
</dbReference>
<dbReference type="Proteomes" id="UP000305778">
    <property type="component" value="Unassembled WGS sequence"/>
</dbReference>
<dbReference type="EMBL" id="SUMC01000007">
    <property type="protein sequence ID" value="TKA11790.1"/>
    <property type="molecule type" value="Genomic_DNA"/>
</dbReference>
<dbReference type="Pfam" id="PF10604">
    <property type="entry name" value="Polyketide_cyc2"/>
    <property type="match status" value="1"/>
</dbReference>
<evidence type="ECO:0000313" key="1">
    <source>
        <dbReference type="EMBL" id="TKA11790.1"/>
    </source>
</evidence>
<accession>A0A4U0SP28</accession>
<comment type="caution">
    <text evidence="1">The sequence shown here is derived from an EMBL/GenBank/DDBJ whole genome shotgun (WGS) entry which is preliminary data.</text>
</comment>
<dbReference type="OrthoDB" id="3628784at2"/>
<reference evidence="1 2" key="1">
    <citation type="submission" date="2019-04" db="EMBL/GenBank/DDBJ databases">
        <title>Streptomyces oryziradicis sp. nov., a novel actinomycete isolated from rhizosphere soil of rice (Oryza sativa L.).</title>
        <authorList>
            <person name="Li C."/>
        </authorList>
    </citation>
    <scope>NUCLEOTIDE SEQUENCE [LARGE SCALE GENOMIC DNA]</scope>
    <source>
        <strain evidence="1 2">NEAU-C40</strain>
    </source>
</reference>
<gene>
    <name evidence="1" type="ORF">FCI23_10750</name>
</gene>
<organism evidence="1 2">
    <name type="scientific">Actinacidiphila oryziradicis</name>
    <dbReference type="NCBI Taxonomy" id="2571141"/>
    <lineage>
        <taxon>Bacteria</taxon>
        <taxon>Bacillati</taxon>
        <taxon>Actinomycetota</taxon>
        <taxon>Actinomycetes</taxon>
        <taxon>Kitasatosporales</taxon>
        <taxon>Streptomycetaceae</taxon>
        <taxon>Actinacidiphila</taxon>
    </lineage>
</organism>
<evidence type="ECO:0000313" key="2">
    <source>
        <dbReference type="Proteomes" id="UP000305778"/>
    </source>
</evidence>
<proteinExistence type="predicted"/>
<sequence length="144" mass="16313">MGDYEASRQIQAKSDTVFDVAGHLDWMQRWLPPGMHLTTPDPAHPEVVRVVDELASRQSEEAVVRTAADRQRIEWDNLKPHNYSGWLQVTDAAPDRSRVTVHLSFVGGHEAGNASAERTLSHERIQQRLEEGLERLEQEVMAHA</sequence>
<dbReference type="AlphaFoldDB" id="A0A4U0SP28"/>
<dbReference type="SUPFAM" id="SSF55961">
    <property type="entry name" value="Bet v1-like"/>
    <property type="match status" value="1"/>
</dbReference>
<dbReference type="Gene3D" id="3.30.530.20">
    <property type="match status" value="1"/>
</dbReference>
<dbReference type="InterPro" id="IPR023393">
    <property type="entry name" value="START-like_dom_sf"/>
</dbReference>
<name>A0A4U0SP28_9ACTN</name>
<keyword evidence="2" id="KW-1185">Reference proteome</keyword>
<dbReference type="RefSeq" id="WP_136723250.1">
    <property type="nucleotide sequence ID" value="NZ_SUMC01000007.1"/>
</dbReference>
<protein>
    <submittedName>
        <fullName evidence="1">SRPBCC family protein</fullName>
    </submittedName>
</protein>